<sequence>MGESARGVTTVKLRVDEIARLPKADTVVEGVRLAIAIASERRRADAAQAALAQRLDALAAGIGDIRRLVEALDARARPTLEALAACETGPRVARIETFHVLQMEAFARFLEHFCAAQATLQGLAIVAETRGDGAAAELAARVEALQEKHLKRLFDVVDLQAQQMAEAVATPGSASALILAREAATPPDAAAGVA</sequence>
<accession>A0A1H4FX87</accession>
<dbReference type="Proteomes" id="UP000198703">
    <property type="component" value="Unassembled WGS sequence"/>
</dbReference>
<dbReference type="EMBL" id="FNQM01000029">
    <property type="protein sequence ID" value="SEB01122.1"/>
    <property type="molecule type" value="Genomic_DNA"/>
</dbReference>
<dbReference type="AlphaFoldDB" id="A0A1H4FX87"/>
<dbReference type="RefSeq" id="WP_093256328.1">
    <property type="nucleotide sequence ID" value="NZ_FNQM01000029.1"/>
</dbReference>
<gene>
    <name evidence="1" type="ORF">SAMN05444370_12921</name>
</gene>
<evidence type="ECO:0000313" key="2">
    <source>
        <dbReference type="Proteomes" id="UP000198703"/>
    </source>
</evidence>
<evidence type="ECO:0000313" key="1">
    <source>
        <dbReference type="EMBL" id="SEB01122.1"/>
    </source>
</evidence>
<protein>
    <submittedName>
        <fullName evidence="1">Uncharacterized protein</fullName>
    </submittedName>
</protein>
<keyword evidence="2" id="KW-1185">Reference proteome</keyword>
<name>A0A1H4FX87_9RHOB</name>
<proteinExistence type="predicted"/>
<organism evidence="1 2">
    <name type="scientific">Rubrimonas cliftonensis</name>
    <dbReference type="NCBI Taxonomy" id="89524"/>
    <lineage>
        <taxon>Bacteria</taxon>
        <taxon>Pseudomonadati</taxon>
        <taxon>Pseudomonadota</taxon>
        <taxon>Alphaproteobacteria</taxon>
        <taxon>Rhodobacterales</taxon>
        <taxon>Paracoccaceae</taxon>
        <taxon>Rubrimonas</taxon>
    </lineage>
</organism>
<dbReference type="STRING" id="89524.SAMN05444370_12921"/>
<reference evidence="1 2" key="1">
    <citation type="submission" date="2016-10" db="EMBL/GenBank/DDBJ databases">
        <authorList>
            <person name="de Groot N.N."/>
        </authorList>
    </citation>
    <scope>NUCLEOTIDE SEQUENCE [LARGE SCALE GENOMIC DNA]</scope>
    <source>
        <strain evidence="1 2">DSM 15345</strain>
    </source>
</reference>